<dbReference type="EMBL" id="SACN01000002">
    <property type="protein sequence ID" value="RVT91074.1"/>
    <property type="molecule type" value="Genomic_DNA"/>
</dbReference>
<dbReference type="GO" id="GO:0016787">
    <property type="term" value="F:hydrolase activity"/>
    <property type="evidence" value="ECO:0007669"/>
    <property type="project" value="UniProtKB-KW"/>
</dbReference>
<dbReference type="Gene3D" id="2.120.10.30">
    <property type="entry name" value="TolB, C-terminal domain"/>
    <property type="match status" value="1"/>
</dbReference>
<reference evidence="3 4" key="1">
    <citation type="submission" date="2019-01" db="EMBL/GenBank/DDBJ databases">
        <authorList>
            <person name="Chen W.-M."/>
        </authorList>
    </citation>
    <scope>NUCLEOTIDE SEQUENCE [LARGE SCALE GENOMIC DNA]</scope>
    <source>
        <strain evidence="3 4">CCP-7</strain>
    </source>
</reference>
<dbReference type="Pfam" id="PF08450">
    <property type="entry name" value="SGL"/>
    <property type="match status" value="1"/>
</dbReference>
<dbReference type="InterPro" id="IPR013658">
    <property type="entry name" value="SGL"/>
</dbReference>
<dbReference type="OrthoDB" id="2633250at2"/>
<gene>
    <name evidence="3" type="ORF">EOD43_16225</name>
</gene>
<dbReference type="PANTHER" id="PTHR47572">
    <property type="entry name" value="LIPOPROTEIN-RELATED"/>
    <property type="match status" value="1"/>
</dbReference>
<evidence type="ECO:0000256" key="1">
    <source>
        <dbReference type="ARBA" id="ARBA00022801"/>
    </source>
</evidence>
<organism evidence="3 4">
    <name type="scientific">Sphingomonas crocodyli</name>
    <dbReference type="NCBI Taxonomy" id="1979270"/>
    <lineage>
        <taxon>Bacteria</taxon>
        <taxon>Pseudomonadati</taxon>
        <taxon>Pseudomonadota</taxon>
        <taxon>Alphaproteobacteria</taxon>
        <taxon>Sphingomonadales</taxon>
        <taxon>Sphingomonadaceae</taxon>
        <taxon>Sphingomonas</taxon>
    </lineage>
</organism>
<comment type="caution">
    <text evidence="3">The sequence shown here is derived from an EMBL/GenBank/DDBJ whole genome shotgun (WGS) entry which is preliminary data.</text>
</comment>
<dbReference type="AlphaFoldDB" id="A0A437M0N8"/>
<feature type="domain" description="SMP-30/Gluconolactonase/LRE-like region" evidence="2">
    <location>
        <begin position="17"/>
        <end position="258"/>
    </location>
</feature>
<accession>A0A437M0N8</accession>
<sequence>MTIEIEGLTTLSEGMSFTECPRWRDGWLYFSDMYGRTVYRVNEAGVRETICTVDKRPGGLGFTPEGDMLISEMDAGRVLRLRDGTLSVHADLSSAATSGTNDMIVSAEGRCYVGKFSHARPSPIEPILFVDTDGHWREMDQPVKVANGMILTADGKTLIVAESAGGRISAFDVGKDGVPTNYRLFAALPEGHYADGICGDDAGGVWVTCCRGPGVIRVEEGGAITHRITIGPEDGAERFAYACALGGADGKTLFVCTAGPYTPETMAETRTARIETVRVPFAGAGIP</sequence>
<evidence type="ECO:0000313" key="3">
    <source>
        <dbReference type="EMBL" id="RVT91074.1"/>
    </source>
</evidence>
<dbReference type="PANTHER" id="PTHR47572:SF4">
    <property type="entry name" value="LACTONASE DRP35"/>
    <property type="match status" value="1"/>
</dbReference>
<dbReference type="RefSeq" id="WP_127745089.1">
    <property type="nucleotide sequence ID" value="NZ_SACN01000002.1"/>
</dbReference>
<dbReference type="InterPro" id="IPR011042">
    <property type="entry name" value="6-blade_b-propeller_TolB-like"/>
</dbReference>
<dbReference type="InterPro" id="IPR051262">
    <property type="entry name" value="SMP-30/CGR1_Lactonase"/>
</dbReference>
<dbReference type="SUPFAM" id="SSF63829">
    <property type="entry name" value="Calcium-dependent phosphotriesterase"/>
    <property type="match status" value="1"/>
</dbReference>
<evidence type="ECO:0000259" key="2">
    <source>
        <dbReference type="Pfam" id="PF08450"/>
    </source>
</evidence>
<proteinExistence type="predicted"/>
<protein>
    <submittedName>
        <fullName evidence="3">Gluconolactonase</fullName>
    </submittedName>
</protein>
<keyword evidence="4" id="KW-1185">Reference proteome</keyword>
<name>A0A437M0N8_9SPHN</name>
<keyword evidence="1" id="KW-0378">Hydrolase</keyword>
<dbReference type="Proteomes" id="UP000282971">
    <property type="component" value="Unassembled WGS sequence"/>
</dbReference>
<evidence type="ECO:0000313" key="4">
    <source>
        <dbReference type="Proteomes" id="UP000282971"/>
    </source>
</evidence>